<dbReference type="Proteomes" id="UP000540568">
    <property type="component" value="Unassembled WGS sequence"/>
</dbReference>
<dbReference type="GO" id="GO:0000976">
    <property type="term" value="F:transcription cis-regulatory region binding"/>
    <property type="evidence" value="ECO:0007669"/>
    <property type="project" value="TreeGrafter"/>
</dbReference>
<dbReference type="InterPro" id="IPR004111">
    <property type="entry name" value="Repressor_TetR_C"/>
</dbReference>
<dbReference type="AlphaFoldDB" id="A0A7W3J7X1"/>
<gene>
    <name evidence="7" type="ORF">FHX71_001858</name>
</gene>
<accession>A0A7W3J7X1</accession>
<dbReference type="InterPro" id="IPR009057">
    <property type="entry name" value="Homeodomain-like_sf"/>
</dbReference>
<dbReference type="RefSeq" id="WP_182615609.1">
    <property type="nucleotide sequence ID" value="NZ_BAAATF010000006.1"/>
</dbReference>
<evidence type="ECO:0000256" key="1">
    <source>
        <dbReference type="ARBA" id="ARBA00022491"/>
    </source>
</evidence>
<dbReference type="PANTHER" id="PTHR30055">
    <property type="entry name" value="HTH-TYPE TRANSCRIPTIONAL REGULATOR RUTR"/>
    <property type="match status" value="1"/>
</dbReference>
<dbReference type="SUPFAM" id="SSF48498">
    <property type="entry name" value="Tetracyclin repressor-like, C-terminal domain"/>
    <property type="match status" value="1"/>
</dbReference>
<evidence type="ECO:0000256" key="4">
    <source>
        <dbReference type="ARBA" id="ARBA00023163"/>
    </source>
</evidence>
<dbReference type="GO" id="GO:0046677">
    <property type="term" value="P:response to antibiotic"/>
    <property type="evidence" value="ECO:0007669"/>
    <property type="project" value="InterPro"/>
</dbReference>
<name>A0A7W3J7X1_9MICO</name>
<sequence length="242" mass="26338">MSGDHTPESVWLRPARTPRAARGQAFSREDLASTAIAVADQDGLDDVSMRRVARELGITAMSLYWYVDTKEQLVELMVDRVFAEQDAPVGDTWRALLRSIGTGTLECYRAHPWFPHALGRPGTLPGPGQLGHWDEHVRALTDPGLAPPLAPERVTLAVGTVKNFVLGYALNPAHGVLTPYARYPDADRYLRDMVVSNGLDGIRSMAGLREQLIADRFDDGLDVVLDGLQARVLGDDAKGGAA</sequence>
<keyword evidence="4" id="KW-0804">Transcription</keyword>
<feature type="domain" description="HTH tetR-type" evidence="6">
    <location>
        <begin position="25"/>
        <end position="85"/>
    </location>
</feature>
<evidence type="ECO:0000256" key="5">
    <source>
        <dbReference type="PROSITE-ProRule" id="PRU00335"/>
    </source>
</evidence>
<dbReference type="EMBL" id="JACGWV010000001">
    <property type="protein sequence ID" value="MBA8807916.1"/>
    <property type="molecule type" value="Genomic_DNA"/>
</dbReference>
<dbReference type="SUPFAM" id="SSF46689">
    <property type="entry name" value="Homeodomain-like"/>
    <property type="match status" value="1"/>
</dbReference>
<evidence type="ECO:0000313" key="8">
    <source>
        <dbReference type="Proteomes" id="UP000540568"/>
    </source>
</evidence>
<dbReference type="InterPro" id="IPR001647">
    <property type="entry name" value="HTH_TetR"/>
</dbReference>
<dbReference type="Gene3D" id="1.10.357.10">
    <property type="entry name" value="Tetracycline Repressor, domain 2"/>
    <property type="match status" value="1"/>
</dbReference>
<evidence type="ECO:0000256" key="2">
    <source>
        <dbReference type="ARBA" id="ARBA00023015"/>
    </source>
</evidence>
<dbReference type="GO" id="GO:0003700">
    <property type="term" value="F:DNA-binding transcription factor activity"/>
    <property type="evidence" value="ECO:0007669"/>
    <property type="project" value="TreeGrafter"/>
</dbReference>
<dbReference type="PROSITE" id="PS50977">
    <property type="entry name" value="HTH_TETR_2"/>
    <property type="match status" value="1"/>
</dbReference>
<dbReference type="InterPro" id="IPR050109">
    <property type="entry name" value="HTH-type_TetR-like_transc_reg"/>
</dbReference>
<keyword evidence="2" id="KW-0805">Transcription regulation</keyword>
<keyword evidence="8" id="KW-1185">Reference proteome</keyword>
<evidence type="ECO:0000259" key="6">
    <source>
        <dbReference type="PROSITE" id="PS50977"/>
    </source>
</evidence>
<dbReference type="PRINTS" id="PR00400">
    <property type="entry name" value="TETREPRESSOR"/>
</dbReference>
<dbReference type="PANTHER" id="PTHR30055:SF151">
    <property type="entry name" value="TRANSCRIPTIONAL REGULATORY PROTEIN"/>
    <property type="match status" value="1"/>
</dbReference>
<dbReference type="Gene3D" id="1.10.10.60">
    <property type="entry name" value="Homeodomain-like"/>
    <property type="match status" value="1"/>
</dbReference>
<keyword evidence="1" id="KW-0678">Repressor</keyword>
<organism evidence="7 8">
    <name type="scientific">Promicromonospora sukumoe</name>
    <dbReference type="NCBI Taxonomy" id="88382"/>
    <lineage>
        <taxon>Bacteria</taxon>
        <taxon>Bacillati</taxon>
        <taxon>Actinomycetota</taxon>
        <taxon>Actinomycetes</taxon>
        <taxon>Micrococcales</taxon>
        <taxon>Promicromonosporaceae</taxon>
        <taxon>Promicromonospora</taxon>
    </lineage>
</organism>
<comment type="caution">
    <text evidence="7">The sequence shown here is derived from an EMBL/GenBank/DDBJ whole genome shotgun (WGS) entry which is preliminary data.</text>
</comment>
<protein>
    <submittedName>
        <fullName evidence="7">AcrR family transcriptional regulator</fullName>
    </submittedName>
</protein>
<dbReference type="Pfam" id="PF02909">
    <property type="entry name" value="TetR_C_1"/>
    <property type="match status" value="1"/>
</dbReference>
<dbReference type="InterPro" id="IPR036271">
    <property type="entry name" value="Tet_transcr_reg_TetR-rel_C_sf"/>
</dbReference>
<keyword evidence="3 5" id="KW-0238">DNA-binding</keyword>
<feature type="DNA-binding region" description="H-T-H motif" evidence="5">
    <location>
        <begin position="48"/>
        <end position="67"/>
    </location>
</feature>
<proteinExistence type="predicted"/>
<dbReference type="Pfam" id="PF00440">
    <property type="entry name" value="TetR_N"/>
    <property type="match status" value="1"/>
</dbReference>
<evidence type="ECO:0000313" key="7">
    <source>
        <dbReference type="EMBL" id="MBA8807916.1"/>
    </source>
</evidence>
<reference evidence="7 8" key="1">
    <citation type="submission" date="2020-07" db="EMBL/GenBank/DDBJ databases">
        <title>Sequencing the genomes of 1000 actinobacteria strains.</title>
        <authorList>
            <person name="Klenk H.-P."/>
        </authorList>
    </citation>
    <scope>NUCLEOTIDE SEQUENCE [LARGE SCALE GENOMIC DNA]</scope>
    <source>
        <strain evidence="7 8">DSM 44121</strain>
    </source>
</reference>
<dbReference type="InterPro" id="IPR003012">
    <property type="entry name" value="Tet_transcr_reg_TetR"/>
</dbReference>
<dbReference type="GO" id="GO:0045892">
    <property type="term" value="P:negative regulation of DNA-templated transcription"/>
    <property type="evidence" value="ECO:0007669"/>
    <property type="project" value="InterPro"/>
</dbReference>
<evidence type="ECO:0000256" key="3">
    <source>
        <dbReference type="ARBA" id="ARBA00023125"/>
    </source>
</evidence>